<dbReference type="HAMAP" id="MF_00049_B">
    <property type="entry name" value="Leu_tRNA_synth_B"/>
    <property type="match status" value="1"/>
</dbReference>
<comment type="caution">
    <text evidence="15">The sequence shown here is derived from an EMBL/GenBank/DDBJ whole genome shotgun (WGS) entry which is preliminary data.</text>
</comment>
<keyword evidence="2 9" id="KW-0963">Cytoplasm</keyword>
<dbReference type="InterPro" id="IPR001412">
    <property type="entry name" value="aa-tRNA-synth_I_CS"/>
</dbReference>
<dbReference type="InterPro" id="IPR015413">
    <property type="entry name" value="Methionyl/Leucyl_tRNA_Synth"/>
</dbReference>
<evidence type="ECO:0000256" key="8">
    <source>
        <dbReference type="ARBA" id="ARBA00047469"/>
    </source>
</evidence>
<dbReference type="GO" id="GO:0005829">
    <property type="term" value="C:cytosol"/>
    <property type="evidence" value="ECO:0007669"/>
    <property type="project" value="TreeGrafter"/>
</dbReference>
<accession>A0A1G2U5Z9</accession>
<keyword evidence="4 9" id="KW-0547">Nucleotide-binding</keyword>
<dbReference type="GO" id="GO:0006429">
    <property type="term" value="P:leucyl-tRNA aminoacylation"/>
    <property type="evidence" value="ECO:0007669"/>
    <property type="project" value="UniProtKB-UniRule"/>
</dbReference>
<dbReference type="InterPro" id="IPR009008">
    <property type="entry name" value="Val/Leu/Ile-tRNA-synth_edit"/>
</dbReference>
<dbReference type="AlphaFoldDB" id="A0A1G2U5Z9"/>
<dbReference type="Pfam" id="PF00133">
    <property type="entry name" value="tRNA-synt_1"/>
    <property type="match status" value="1"/>
</dbReference>
<dbReference type="PANTHER" id="PTHR43740:SF2">
    <property type="entry name" value="LEUCINE--TRNA LIGASE, MITOCHONDRIAL"/>
    <property type="match status" value="1"/>
</dbReference>
<keyword evidence="6 9" id="KW-0648">Protein biosynthesis</keyword>
<dbReference type="SUPFAM" id="SSF52374">
    <property type="entry name" value="Nucleotidylyl transferase"/>
    <property type="match status" value="1"/>
</dbReference>
<gene>
    <name evidence="9" type="primary">leuS</name>
    <name evidence="15" type="ORF">A2920_00460</name>
</gene>
<comment type="caution">
    <text evidence="9">Lacks conserved residue(s) required for the propagation of feature annotation.</text>
</comment>
<evidence type="ECO:0000256" key="7">
    <source>
        <dbReference type="ARBA" id="ARBA00023146"/>
    </source>
</evidence>
<dbReference type="CDD" id="cd07958">
    <property type="entry name" value="Anticodon_Ia_Leu_BEm"/>
    <property type="match status" value="1"/>
</dbReference>
<keyword evidence="5 9" id="KW-0067">ATP-binding</keyword>
<comment type="subcellular location">
    <subcellularLocation>
        <location evidence="9">Cytoplasm</location>
    </subcellularLocation>
</comment>
<dbReference type="InterPro" id="IPR014729">
    <property type="entry name" value="Rossmann-like_a/b/a_fold"/>
</dbReference>
<proteinExistence type="inferred from homology"/>
<evidence type="ECO:0000256" key="3">
    <source>
        <dbReference type="ARBA" id="ARBA00022598"/>
    </source>
</evidence>
<dbReference type="FunFam" id="1.10.730.10:FF:000002">
    <property type="entry name" value="Leucine--tRNA ligase"/>
    <property type="match status" value="1"/>
</dbReference>
<protein>
    <recommendedName>
        <fullName evidence="9">Leucine--tRNA ligase</fullName>
        <ecNumber evidence="9">6.1.1.4</ecNumber>
    </recommendedName>
    <alternativeName>
        <fullName evidence="9">Leucyl-tRNA synthetase</fullName>
        <shortName evidence="9">LeuRS</shortName>
    </alternativeName>
</protein>
<keyword evidence="3 9" id="KW-0436">Ligase</keyword>
<name>A0A1G2U5Z9_9BACT</name>
<evidence type="ECO:0000313" key="16">
    <source>
        <dbReference type="Proteomes" id="UP000179283"/>
    </source>
</evidence>
<evidence type="ECO:0000256" key="9">
    <source>
        <dbReference type="HAMAP-Rule" id="MF_00049"/>
    </source>
</evidence>
<evidence type="ECO:0000259" key="13">
    <source>
        <dbReference type="Pfam" id="PF09334"/>
    </source>
</evidence>
<dbReference type="SUPFAM" id="SSF47323">
    <property type="entry name" value="Anticodon-binding domain of a subclass of class I aminoacyl-tRNA synthetases"/>
    <property type="match status" value="1"/>
</dbReference>
<feature type="domain" description="Methionyl/Valyl/Leucyl/Isoleucyl-tRNA synthetase anticodon-binding" evidence="12">
    <location>
        <begin position="663"/>
        <end position="771"/>
    </location>
</feature>
<dbReference type="EC" id="6.1.1.4" evidence="9"/>
<dbReference type="Gene3D" id="3.10.20.590">
    <property type="match status" value="1"/>
</dbReference>
<dbReference type="EMBL" id="MHWD01000010">
    <property type="protein sequence ID" value="OHB04370.1"/>
    <property type="molecule type" value="Genomic_DNA"/>
</dbReference>
<evidence type="ECO:0000313" key="15">
    <source>
        <dbReference type="EMBL" id="OHB04370.1"/>
    </source>
</evidence>
<feature type="domain" description="Aminoacyl-tRNA synthetase class Ia" evidence="11">
    <location>
        <begin position="423"/>
        <end position="617"/>
    </location>
</feature>
<dbReference type="InterPro" id="IPR025709">
    <property type="entry name" value="Leu_tRNA-synth_edit"/>
</dbReference>
<sequence>MKKYDFSKIERKWQKIWASQKTHQPNLDGSENPFYNLMMFPYPSAEGLHAGNMYAFTGADVYGRFQRMNGKDVFEPIGLDGFGIHSENYALKIGTHPLKLSKISEKRYYKQLKSIGNSYAWDSKVETYDPEYYKWTQWLFLQLYKKGLAYKKKASVNWCPKCLTVLADEQVIGGECERCGSKVEKKELEQWFFKITDYAEKLLSNLESLDWSERVKIAQRNWIGKSSGLVFSSPVKDTDLVIETFSAHFEAYCADTFVAIAPDHYLLPKLLDGVQNRDAILKKVADMLKKRGDQGYSTTNEVEGVFTGRYIIDPVGNGELPIWIASYALADYGTGIVKCSAHDERDFAFAKKYGIKLKPVLFPEDPEQKKKVMNLEYCFSDMTSGILSEPLEFSGRVAGEIREAIADYAVAKGLAKRETKFKLRDWLISRQRYWGPPIPIIYCDKCGTVPVPEKDLPVKLPNVKDFRPTGTGHSPLASVKSFVNVSCPVCKAPAQRETDVSDTFLDSAWYFFRYLDNENKNEPFSKLRASKWLPVDMYIGGAEHSVLHLLYTRFITMVMNDIGLIDFEEPFKKFRAHGLIIKDGAKMSKSKGNVINPDEYIKRFGSDVLRTYLMFLAPFEQGGDFQAGGIVGVVRFLERVWRLGSRINNQESKISNDVNTQKLLHKTIKKVTKDIENLSYNTAISSLMILLNALEKEDSASKQTFESFIKLLNPFAPHISHELWSGLGNKSVLDQEEWPKFDKNKLEEHIVKIAIQVNGKTRAVLEMEATSDDGAIESEAKNMPDIKKWLEGKSVKKVIHVKGKIINFVV</sequence>
<dbReference type="InterPro" id="IPR002302">
    <property type="entry name" value="Leu-tRNA-ligase"/>
</dbReference>
<dbReference type="Pfam" id="PF08264">
    <property type="entry name" value="Anticodon_1"/>
    <property type="match status" value="1"/>
</dbReference>
<feature type="domain" description="Leucyl-tRNA synthetase editing" evidence="14">
    <location>
        <begin position="220"/>
        <end position="408"/>
    </location>
</feature>
<evidence type="ECO:0000256" key="1">
    <source>
        <dbReference type="ARBA" id="ARBA00005594"/>
    </source>
</evidence>
<evidence type="ECO:0000256" key="10">
    <source>
        <dbReference type="RuleBase" id="RU363035"/>
    </source>
</evidence>
<dbReference type="Gene3D" id="1.10.730.10">
    <property type="entry name" value="Isoleucyl-tRNA Synthetase, Domain 1"/>
    <property type="match status" value="2"/>
</dbReference>
<dbReference type="PANTHER" id="PTHR43740">
    <property type="entry name" value="LEUCYL-TRNA SYNTHETASE"/>
    <property type="match status" value="1"/>
</dbReference>
<dbReference type="NCBIfam" id="TIGR00396">
    <property type="entry name" value="leuS_bact"/>
    <property type="match status" value="1"/>
</dbReference>
<evidence type="ECO:0000256" key="5">
    <source>
        <dbReference type="ARBA" id="ARBA00022840"/>
    </source>
</evidence>
<dbReference type="PROSITE" id="PS00178">
    <property type="entry name" value="AA_TRNA_LIGASE_I"/>
    <property type="match status" value="1"/>
</dbReference>
<feature type="short sequence motif" description="'KMSKS' region" evidence="9">
    <location>
        <begin position="586"/>
        <end position="590"/>
    </location>
</feature>
<dbReference type="SUPFAM" id="SSF50677">
    <property type="entry name" value="ValRS/IleRS/LeuRS editing domain"/>
    <property type="match status" value="1"/>
</dbReference>
<feature type="domain" description="Methionyl/Leucyl tRNA synthetase" evidence="13">
    <location>
        <begin position="40"/>
        <end position="184"/>
    </location>
</feature>
<reference evidence="15 16" key="1">
    <citation type="journal article" date="2016" name="Nat. Commun.">
        <title>Thousands of microbial genomes shed light on interconnected biogeochemical processes in an aquifer system.</title>
        <authorList>
            <person name="Anantharaman K."/>
            <person name="Brown C.T."/>
            <person name="Hug L.A."/>
            <person name="Sharon I."/>
            <person name="Castelle C.J."/>
            <person name="Probst A.J."/>
            <person name="Thomas B.C."/>
            <person name="Singh A."/>
            <person name="Wilkins M.J."/>
            <person name="Karaoz U."/>
            <person name="Brodie E.L."/>
            <person name="Williams K.H."/>
            <person name="Hubbard S.S."/>
            <person name="Banfield J.F."/>
        </authorList>
    </citation>
    <scope>NUCLEOTIDE SEQUENCE [LARGE SCALE GENOMIC DNA]</scope>
</reference>
<dbReference type="CDD" id="cd00812">
    <property type="entry name" value="LeuRS_core"/>
    <property type="match status" value="1"/>
</dbReference>
<dbReference type="Pfam" id="PF09334">
    <property type="entry name" value="tRNA-synt_1g"/>
    <property type="match status" value="1"/>
</dbReference>
<keyword evidence="7 9" id="KW-0030">Aminoacyl-tRNA synthetase</keyword>
<comment type="catalytic activity">
    <reaction evidence="8 9">
        <text>tRNA(Leu) + L-leucine + ATP = L-leucyl-tRNA(Leu) + AMP + diphosphate</text>
        <dbReference type="Rhea" id="RHEA:11688"/>
        <dbReference type="Rhea" id="RHEA-COMP:9613"/>
        <dbReference type="Rhea" id="RHEA-COMP:9622"/>
        <dbReference type="ChEBI" id="CHEBI:30616"/>
        <dbReference type="ChEBI" id="CHEBI:33019"/>
        <dbReference type="ChEBI" id="CHEBI:57427"/>
        <dbReference type="ChEBI" id="CHEBI:78442"/>
        <dbReference type="ChEBI" id="CHEBI:78494"/>
        <dbReference type="ChEBI" id="CHEBI:456215"/>
        <dbReference type="EC" id="6.1.1.4"/>
    </reaction>
</comment>
<dbReference type="InterPro" id="IPR013155">
    <property type="entry name" value="M/V/L/I-tRNA-synth_anticd-bd"/>
</dbReference>
<evidence type="ECO:0000256" key="6">
    <source>
        <dbReference type="ARBA" id="ARBA00022917"/>
    </source>
</evidence>
<evidence type="ECO:0000256" key="2">
    <source>
        <dbReference type="ARBA" id="ARBA00022490"/>
    </source>
</evidence>
<dbReference type="FunFam" id="3.40.50.620:FF:000056">
    <property type="entry name" value="Leucine--tRNA ligase"/>
    <property type="match status" value="1"/>
</dbReference>
<evidence type="ECO:0000256" key="4">
    <source>
        <dbReference type="ARBA" id="ARBA00022741"/>
    </source>
</evidence>
<dbReference type="InterPro" id="IPR002300">
    <property type="entry name" value="aa-tRNA-synth_Ia"/>
</dbReference>
<dbReference type="GO" id="GO:0005524">
    <property type="term" value="F:ATP binding"/>
    <property type="evidence" value="ECO:0007669"/>
    <property type="project" value="UniProtKB-UniRule"/>
</dbReference>
<dbReference type="Pfam" id="PF13603">
    <property type="entry name" value="tRNA-synt_1_2"/>
    <property type="match status" value="1"/>
</dbReference>
<feature type="binding site" evidence="9">
    <location>
        <position position="589"/>
    </location>
    <ligand>
        <name>ATP</name>
        <dbReference type="ChEBI" id="CHEBI:30616"/>
    </ligand>
</feature>
<dbReference type="Gene3D" id="3.40.50.620">
    <property type="entry name" value="HUPs"/>
    <property type="match status" value="2"/>
</dbReference>
<organism evidence="15 16">
    <name type="scientific">Candidatus Zambryskibacteria bacterium RIFCSPLOWO2_01_FULL_43_17</name>
    <dbReference type="NCBI Taxonomy" id="1802760"/>
    <lineage>
        <taxon>Bacteria</taxon>
        <taxon>Candidatus Zambryskiibacteriota</taxon>
    </lineage>
</organism>
<dbReference type="Proteomes" id="UP000179283">
    <property type="component" value="Unassembled WGS sequence"/>
</dbReference>
<dbReference type="InterPro" id="IPR009080">
    <property type="entry name" value="tRNAsynth_Ia_anticodon-bd"/>
</dbReference>
<evidence type="ECO:0000259" key="11">
    <source>
        <dbReference type="Pfam" id="PF00133"/>
    </source>
</evidence>
<evidence type="ECO:0000259" key="14">
    <source>
        <dbReference type="Pfam" id="PF13603"/>
    </source>
</evidence>
<dbReference type="PRINTS" id="PR00985">
    <property type="entry name" value="TRNASYNTHLEU"/>
</dbReference>
<dbReference type="GO" id="GO:0004823">
    <property type="term" value="F:leucine-tRNA ligase activity"/>
    <property type="evidence" value="ECO:0007669"/>
    <property type="project" value="UniProtKB-UniRule"/>
</dbReference>
<comment type="similarity">
    <text evidence="1 9 10">Belongs to the class-I aminoacyl-tRNA synthetase family.</text>
</comment>
<evidence type="ECO:0000259" key="12">
    <source>
        <dbReference type="Pfam" id="PF08264"/>
    </source>
</evidence>
<dbReference type="GO" id="GO:0002161">
    <property type="term" value="F:aminoacyl-tRNA deacylase activity"/>
    <property type="evidence" value="ECO:0007669"/>
    <property type="project" value="InterPro"/>
</dbReference>